<evidence type="ECO:0008006" key="6">
    <source>
        <dbReference type="Google" id="ProtNLM"/>
    </source>
</evidence>
<dbReference type="InterPro" id="IPR050952">
    <property type="entry name" value="TRIM-NHL_E3_ligases"/>
</dbReference>
<dbReference type="SUPFAM" id="SSF101898">
    <property type="entry name" value="NHL repeat"/>
    <property type="match status" value="1"/>
</dbReference>
<name>A0A0D3J440_EMIH1</name>
<dbReference type="EnsemblProtists" id="EOD18275">
    <property type="protein sequence ID" value="EOD18275"/>
    <property type="gene ID" value="EMIHUDRAFT_196439"/>
</dbReference>
<dbReference type="PANTHER" id="PTHR24104:SF51">
    <property type="entry name" value="SMP-30_GLUCONOLACTONASE_LRE-LIKE REGION DOMAIN-CONTAINING PROTEIN"/>
    <property type="match status" value="1"/>
</dbReference>
<keyword evidence="5" id="KW-1185">Reference proteome</keyword>
<dbReference type="InterPro" id="IPR011042">
    <property type="entry name" value="6-blade_b-propeller_TolB-like"/>
</dbReference>
<dbReference type="GO" id="GO:0000209">
    <property type="term" value="P:protein polyubiquitination"/>
    <property type="evidence" value="ECO:0007669"/>
    <property type="project" value="TreeGrafter"/>
</dbReference>
<protein>
    <recommendedName>
        <fullName evidence="6">NHL repeat containing protein</fullName>
    </recommendedName>
</protein>
<sequence>MLPTLHDHLVAAYAESGRPWPPRASTRTTPPPPAAAQQAEHLEHICSWHAGCCNPFFVAPLPERRALVADYGHGTIAVVCLLSGSILHVISLPPHTEPCGSSALRRPLGVARSAASLYVVDGAAACVLQLDLEGRLVRSFGGGGDSGLRACGDDASLPLLAPYGCAFAAAEAGSACGGSERRHSAGAREPLLYVVDSGRHRVVAYSADGRPRFAFGRRGSGAGCLHDPRGVAVHGGTVWVADMCNHRVALFTAEGAPAGAFGRHGSGPGRMQYPAGVAVSRSLLLVSEYVGGRLHVLSLRGDALQLLTPPPAAAPPGAAGAYLCAVGAGGGCALVPDTDGAVHEAAGEAAPRAGGSRDERVGRAMQAAGLGDMLACFEPGDLHALMPAVYADAAAHPEVYRHVAAGR</sequence>
<dbReference type="Gene3D" id="2.120.10.30">
    <property type="entry name" value="TolB, C-terminal domain"/>
    <property type="match status" value="1"/>
</dbReference>
<keyword evidence="1" id="KW-0677">Repeat</keyword>
<dbReference type="GO" id="GO:0043161">
    <property type="term" value="P:proteasome-mediated ubiquitin-dependent protein catabolic process"/>
    <property type="evidence" value="ECO:0007669"/>
    <property type="project" value="TreeGrafter"/>
</dbReference>
<dbReference type="PaxDb" id="2903-EOD18275"/>
<dbReference type="PANTHER" id="PTHR24104">
    <property type="entry name" value="E3 UBIQUITIN-PROTEIN LIGASE NHLRC1-RELATED"/>
    <property type="match status" value="1"/>
</dbReference>
<dbReference type="GO" id="GO:0061630">
    <property type="term" value="F:ubiquitin protein ligase activity"/>
    <property type="evidence" value="ECO:0007669"/>
    <property type="project" value="TreeGrafter"/>
</dbReference>
<dbReference type="InterPro" id="IPR001258">
    <property type="entry name" value="NHL_repeat"/>
</dbReference>
<dbReference type="STRING" id="2903.R1DUS9"/>
<dbReference type="AlphaFoldDB" id="A0A0D3J440"/>
<dbReference type="Proteomes" id="UP000013827">
    <property type="component" value="Unassembled WGS sequence"/>
</dbReference>
<dbReference type="CDD" id="cd05819">
    <property type="entry name" value="NHL"/>
    <property type="match status" value="1"/>
</dbReference>
<dbReference type="HOGENOM" id="CLU_830102_0_0_1"/>
<dbReference type="KEGG" id="ehx:EMIHUDRAFT_196439"/>
<evidence type="ECO:0000313" key="5">
    <source>
        <dbReference type="Proteomes" id="UP000013827"/>
    </source>
</evidence>
<reference evidence="4" key="2">
    <citation type="submission" date="2024-10" db="UniProtKB">
        <authorList>
            <consortium name="EnsemblProtists"/>
        </authorList>
    </citation>
    <scope>IDENTIFICATION</scope>
</reference>
<organism evidence="4 5">
    <name type="scientific">Emiliania huxleyi (strain CCMP1516)</name>
    <dbReference type="NCBI Taxonomy" id="280463"/>
    <lineage>
        <taxon>Eukaryota</taxon>
        <taxon>Haptista</taxon>
        <taxon>Haptophyta</taxon>
        <taxon>Prymnesiophyceae</taxon>
        <taxon>Isochrysidales</taxon>
        <taxon>Noelaerhabdaceae</taxon>
        <taxon>Emiliania</taxon>
    </lineage>
</organism>
<evidence type="ECO:0000256" key="2">
    <source>
        <dbReference type="PROSITE-ProRule" id="PRU00504"/>
    </source>
</evidence>
<accession>A0A0D3J440</accession>
<reference evidence="5" key="1">
    <citation type="journal article" date="2013" name="Nature">
        <title>Pan genome of the phytoplankton Emiliania underpins its global distribution.</title>
        <authorList>
            <person name="Read B.A."/>
            <person name="Kegel J."/>
            <person name="Klute M.J."/>
            <person name="Kuo A."/>
            <person name="Lefebvre S.C."/>
            <person name="Maumus F."/>
            <person name="Mayer C."/>
            <person name="Miller J."/>
            <person name="Monier A."/>
            <person name="Salamov A."/>
            <person name="Young J."/>
            <person name="Aguilar M."/>
            <person name="Claverie J.M."/>
            <person name="Frickenhaus S."/>
            <person name="Gonzalez K."/>
            <person name="Herman E.K."/>
            <person name="Lin Y.C."/>
            <person name="Napier J."/>
            <person name="Ogata H."/>
            <person name="Sarno A.F."/>
            <person name="Shmutz J."/>
            <person name="Schroeder D."/>
            <person name="de Vargas C."/>
            <person name="Verret F."/>
            <person name="von Dassow P."/>
            <person name="Valentin K."/>
            <person name="Van de Peer Y."/>
            <person name="Wheeler G."/>
            <person name="Dacks J.B."/>
            <person name="Delwiche C.F."/>
            <person name="Dyhrman S.T."/>
            <person name="Glockner G."/>
            <person name="John U."/>
            <person name="Richards T."/>
            <person name="Worden A.Z."/>
            <person name="Zhang X."/>
            <person name="Grigoriev I.V."/>
            <person name="Allen A.E."/>
            <person name="Bidle K."/>
            <person name="Borodovsky M."/>
            <person name="Bowler C."/>
            <person name="Brownlee C."/>
            <person name="Cock J.M."/>
            <person name="Elias M."/>
            <person name="Gladyshev V.N."/>
            <person name="Groth M."/>
            <person name="Guda C."/>
            <person name="Hadaegh A."/>
            <person name="Iglesias-Rodriguez M.D."/>
            <person name="Jenkins J."/>
            <person name="Jones B.M."/>
            <person name="Lawson T."/>
            <person name="Leese F."/>
            <person name="Lindquist E."/>
            <person name="Lobanov A."/>
            <person name="Lomsadze A."/>
            <person name="Malik S.B."/>
            <person name="Marsh M.E."/>
            <person name="Mackinder L."/>
            <person name="Mock T."/>
            <person name="Mueller-Roeber B."/>
            <person name="Pagarete A."/>
            <person name="Parker M."/>
            <person name="Probert I."/>
            <person name="Quesneville H."/>
            <person name="Raines C."/>
            <person name="Rensing S.A."/>
            <person name="Riano-Pachon D.M."/>
            <person name="Richier S."/>
            <person name="Rokitta S."/>
            <person name="Shiraiwa Y."/>
            <person name="Soanes D.M."/>
            <person name="van der Giezen M."/>
            <person name="Wahlund T.M."/>
            <person name="Williams B."/>
            <person name="Wilson W."/>
            <person name="Wolfe G."/>
            <person name="Wurch L.L."/>
        </authorList>
    </citation>
    <scope>NUCLEOTIDE SEQUENCE</scope>
</reference>
<evidence type="ECO:0000256" key="3">
    <source>
        <dbReference type="SAM" id="MobiDB-lite"/>
    </source>
</evidence>
<feature type="repeat" description="NHL" evidence="2">
    <location>
        <begin position="215"/>
        <end position="254"/>
    </location>
</feature>
<evidence type="ECO:0000256" key="1">
    <source>
        <dbReference type="ARBA" id="ARBA00022737"/>
    </source>
</evidence>
<dbReference type="eggNOG" id="KOG2177">
    <property type="taxonomic scope" value="Eukaryota"/>
</dbReference>
<proteinExistence type="predicted"/>
<feature type="region of interest" description="Disordered" evidence="3">
    <location>
        <begin position="17"/>
        <end position="36"/>
    </location>
</feature>
<dbReference type="GeneID" id="19046276"/>
<dbReference type="PROSITE" id="PS51125">
    <property type="entry name" value="NHL"/>
    <property type="match status" value="1"/>
</dbReference>
<dbReference type="Pfam" id="PF01436">
    <property type="entry name" value="NHL"/>
    <property type="match status" value="1"/>
</dbReference>
<evidence type="ECO:0000313" key="4">
    <source>
        <dbReference type="EnsemblProtists" id="EOD18275"/>
    </source>
</evidence>
<dbReference type="RefSeq" id="XP_005770704.1">
    <property type="nucleotide sequence ID" value="XM_005770647.1"/>
</dbReference>